<dbReference type="EMBL" id="SDMP01000002">
    <property type="protein sequence ID" value="RYR73677.1"/>
    <property type="molecule type" value="Genomic_DNA"/>
</dbReference>
<reference evidence="1 2" key="1">
    <citation type="submission" date="2019-01" db="EMBL/GenBank/DDBJ databases">
        <title>Sequencing of cultivated peanut Arachis hypogaea provides insights into genome evolution and oil improvement.</title>
        <authorList>
            <person name="Chen X."/>
        </authorList>
    </citation>
    <scope>NUCLEOTIDE SEQUENCE [LARGE SCALE GENOMIC DNA]</scope>
    <source>
        <strain evidence="2">cv. Fuhuasheng</strain>
        <tissue evidence="1">Leaves</tissue>
    </source>
</reference>
<keyword evidence="2" id="KW-1185">Reference proteome</keyword>
<proteinExistence type="predicted"/>
<evidence type="ECO:0000313" key="1">
    <source>
        <dbReference type="EMBL" id="RYR73677.1"/>
    </source>
</evidence>
<organism evidence="1 2">
    <name type="scientific">Arachis hypogaea</name>
    <name type="common">Peanut</name>
    <dbReference type="NCBI Taxonomy" id="3818"/>
    <lineage>
        <taxon>Eukaryota</taxon>
        <taxon>Viridiplantae</taxon>
        <taxon>Streptophyta</taxon>
        <taxon>Embryophyta</taxon>
        <taxon>Tracheophyta</taxon>
        <taxon>Spermatophyta</taxon>
        <taxon>Magnoliopsida</taxon>
        <taxon>eudicotyledons</taxon>
        <taxon>Gunneridae</taxon>
        <taxon>Pentapetalae</taxon>
        <taxon>rosids</taxon>
        <taxon>fabids</taxon>
        <taxon>Fabales</taxon>
        <taxon>Fabaceae</taxon>
        <taxon>Papilionoideae</taxon>
        <taxon>50 kb inversion clade</taxon>
        <taxon>dalbergioids sensu lato</taxon>
        <taxon>Dalbergieae</taxon>
        <taxon>Pterocarpus clade</taxon>
        <taxon>Arachis</taxon>
    </lineage>
</organism>
<comment type="caution">
    <text evidence="1">The sequence shown here is derived from an EMBL/GenBank/DDBJ whole genome shotgun (WGS) entry which is preliminary data.</text>
</comment>
<name>A0A445EE11_ARAHY</name>
<accession>A0A445EE11</accession>
<dbReference type="AlphaFoldDB" id="A0A445EE11"/>
<evidence type="ECO:0000313" key="2">
    <source>
        <dbReference type="Proteomes" id="UP000289738"/>
    </source>
</evidence>
<sequence length="241" mass="27735">MESSDEEFDFETEVDLAELKKRPPYVCSLLKKISNVDKSNDSKHKGGKKYSFDISKSDQIFDIIFPEGRTLLSIKDLKGKSYYKFHQETSHSTNNYVLSRDLIQEAIMERRLKFDDGKKEMKVDSNPFYFFIEPYFVVNMVGFSYDFDIALGDFESNAIGVFNATKIERLGCISVSSMLWVSDGYEIAKNFVVEILSIGVTHSADIETLLEVVTLIFEVEPILFCKRDRPDQDIKESIMDL</sequence>
<dbReference type="Proteomes" id="UP000289738">
    <property type="component" value="Chromosome A02"/>
</dbReference>
<protein>
    <submittedName>
        <fullName evidence="1">Uncharacterized protein</fullName>
    </submittedName>
</protein>
<gene>
    <name evidence="1" type="ORF">Ahy_A02g008141</name>
</gene>